<dbReference type="PANTHER" id="PTHR22803">
    <property type="entry name" value="MANNOSE, PHOSPHOLIPASE, LECTIN RECEPTOR RELATED"/>
    <property type="match status" value="1"/>
</dbReference>
<dbReference type="InterPro" id="IPR001304">
    <property type="entry name" value="C-type_lectin-like"/>
</dbReference>
<dbReference type="InterPro" id="IPR018378">
    <property type="entry name" value="C-type_lectin_CS"/>
</dbReference>
<name>A0A1I7YAQ0_9BILA</name>
<dbReference type="AlphaFoldDB" id="A0A1I7YAQ0"/>
<dbReference type="SMART" id="SM00034">
    <property type="entry name" value="CLECT"/>
    <property type="match status" value="2"/>
</dbReference>
<dbReference type="InterPro" id="IPR016187">
    <property type="entry name" value="CTDL_fold"/>
</dbReference>
<feature type="chain" id="PRO_5009312017" evidence="2">
    <location>
        <begin position="17"/>
        <end position="313"/>
    </location>
</feature>
<feature type="domain" description="C-type lectin" evidence="3">
    <location>
        <begin position="29"/>
        <end position="139"/>
    </location>
</feature>
<evidence type="ECO:0000256" key="2">
    <source>
        <dbReference type="SAM" id="SignalP"/>
    </source>
</evidence>
<dbReference type="WBParaSite" id="L893_g14456.t1">
    <property type="protein sequence ID" value="L893_g14456.t1"/>
    <property type="gene ID" value="L893_g14456"/>
</dbReference>
<keyword evidence="4" id="KW-1185">Reference proteome</keyword>
<dbReference type="PROSITE" id="PS50041">
    <property type="entry name" value="C_TYPE_LECTIN_2"/>
    <property type="match status" value="2"/>
</dbReference>
<dbReference type="Gene3D" id="3.10.100.10">
    <property type="entry name" value="Mannose-Binding Protein A, subunit A"/>
    <property type="match status" value="2"/>
</dbReference>
<evidence type="ECO:0000259" key="3">
    <source>
        <dbReference type="PROSITE" id="PS50041"/>
    </source>
</evidence>
<proteinExistence type="predicted"/>
<organism evidence="4 5">
    <name type="scientific">Steinernema glaseri</name>
    <dbReference type="NCBI Taxonomy" id="37863"/>
    <lineage>
        <taxon>Eukaryota</taxon>
        <taxon>Metazoa</taxon>
        <taxon>Ecdysozoa</taxon>
        <taxon>Nematoda</taxon>
        <taxon>Chromadorea</taxon>
        <taxon>Rhabditida</taxon>
        <taxon>Tylenchina</taxon>
        <taxon>Panagrolaimomorpha</taxon>
        <taxon>Strongyloidoidea</taxon>
        <taxon>Steinernematidae</taxon>
        <taxon>Steinernema</taxon>
    </lineage>
</organism>
<keyword evidence="2" id="KW-0732">Signal</keyword>
<dbReference type="Pfam" id="PF00059">
    <property type="entry name" value="Lectin_C"/>
    <property type="match status" value="2"/>
</dbReference>
<evidence type="ECO:0000313" key="4">
    <source>
        <dbReference type="Proteomes" id="UP000095287"/>
    </source>
</evidence>
<dbReference type="InterPro" id="IPR016186">
    <property type="entry name" value="C-type_lectin-like/link_sf"/>
</dbReference>
<dbReference type="PROSITE" id="PS00615">
    <property type="entry name" value="C_TYPE_LECTIN_1"/>
    <property type="match status" value="1"/>
</dbReference>
<protein>
    <submittedName>
        <fullName evidence="5">C-type lectin domain-containing protein</fullName>
    </submittedName>
</protein>
<dbReference type="PROSITE" id="PS51257">
    <property type="entry name" value="PROKAR_LIPOPROTEIN"/>
    <property type="match status" value="1"/>
</dbReference>
<dbReference type="CDD" id="cd00037">
    <property type="entry name" value="CLECT"/>
    <property type="match status" value="2"/>
</dbReference>
<reference evidence="5" key="1">
    <citation type="submission" date="2016-11" db="UniProtKB">
        <authorList>
            <consortium name="WormBaseParasite"/>
        </authorList>
    </citation>
    <scope>IDENTIFICATION</scope>
</reference>
<sequence>MIRLVLLFLPISVAFAAQGCPPGAFASLAGDKCFNPVPLPTDFHTAEKICANAGGHLASIHNKYDNDVLDVSDHFGSYWLGGQDVNNDGRWTWTDGSSFNYNNWAAGGGMTGQDCLMLDGATALWQPSNCQQKANFICETSLSSPLTTSLTLSTPGPATPTTRVVPTTTLPPTTTSTLTTTAPPCTGNGTCVDGLCYVFVECRLSWYDALSNCKRMNGNLASVHNAQVELIIEQWNARVNDVCWIGGQFDENGNLSWSDGTSVDYTHWARGAPSFIQNNRCVMVTRYGWNNYSCTIAHSPSVCEIPIQHMISI</sequence>
<evidence type="ECO:0000256" key="1">
    <source>
        <dbReference type="ARBA" id="ARBA00023157"/>
    </source>
</evidence>
<evidence type="ECO:0000313" key="5">
    <source>
        <dbReference type="WBParaSite" id="L893_g14456.t1"/>
    </source>
</evidence>
<feature type="signal peptide" evidence="2">
    <location>
        <begin position="1"/>
        <end position="16"/>
    </location>
</feature>
<dbReference type="SUPFAM" id="SSF56436">
    <property type="entry name" value="C-type lectin-like"/>
    <property type="match status" value="2"/>
</dbReference>
<accession>A0A1I7YAQ0</accession>
<dbReference type="Proteomes" id="UP000095287">
    <property type="component" value="Unplaced"/>
</dbReference>
<dbReference type="InterPro" id="IPR050111">
    <property type="entry name" value="C-type_lectin/snaclec_domain"/>
</dbReference>
<feature type="domain" description="C-type lectin" evidence="3">
    <location>
        <begin position="192"/>
        <end position="294"/>
    </location>
</feature>
<keyword evidence="1" id="KW-1015">Disulfide bond</keyword>